<protein>
    <submittedName>
        <fullName evidence="1">Uncharacterized protein</fullName>
    </submittedName>
</protein>
<reference evidence="1" key="1">
    <citation type="submission" date="2022-12" db="EMBL/GenBank/DDBJ databases">
        <title>Genome Sequence of Lasiodiplodia mahajangana.</title>
        <authorList>
            <person name="Buettner E."/>
        </authorList>
    </citation>
    <scope>NUCLEOTIDE SEQUENCE</scope>
    <source>
        <strain evidence="1">VT137</strain>
    </source>
</reference>
<name>A0ACC2JGL8_9PEZI</name>
<keyword evidence="2" id="KW-1185">Reference proteome</keyword>
<evidence type="ECO:0000313" key="2">
    <source>
        <dbReference type="Proteomes" id="UP001153332"/>
    </source>
</evidence>
<proteinExistence type="predicted"/>
<dbReference type="Proteomes" id="UP001153332">
    <property type="component" value="Unassembled WGS sequence"/>
</dbReference>
<organism evidence="1 2">
    <name type="scientific">Lasiodiplodia mahajangana</name>
    <dbReference type="NCBI Taxonomy" id="1108764"/>
    <lineage>
        <taxon>Eukaryota</taxon>
        <taxon>Fungi</taxon>
        <taxon>Dikarya</taxon>
        <taxon>Ascomycota</taxon>
        <taxon>Pezizomycotina</taxon>
        <taxon>Dothideomycetes</taxon>
        <taxon>Dothideomycetes incertae sedis</taxon>
        <taxon>Botryosphaeriales</taxon>
        <taxon>Botryosphaeriaceae</taxon>
        <taxon>Lasiodiplodia</taxon>
    </lineage>
</organism>
<sequence>MSNPAQSTSNGGASGYSSEKPKAASPTPKPATPRSAPKSASKRSATEINYPDPLPGGFMPGKKSRE</sequence>
<gene>
    <name evidence="1" type="ORF">O1611_g7146</name>
</gene>
<comment type="caution">
    <text evidence="1">The sequence shown here is derived from an EMBL/GenBank/DDBJ whole genome shotgun (WGS) entry which is preliminary data.</text>
</comment>
<evidence type="ECO:0000313" key="1">
    <source>
        <dbReference type="EMBL" id="KAJ8126494.1"/>
    </source>
</evidence>
<dbReference type="EMBL" id="JAPUUL010001833">
    <property type="protein sequence ID" value="KAJ8126494.1"/>
    <property type="molecule type" value="Genomic_DNA"/>
</dbReference>
<accession>A0ACC2JGL8</accession>